<feature type="transmembrane region" description="Helical" evidence="1">
    <location>
        <begin position="20"/>
        <end position="38"/>
    </location>
</feature>
<dbReference type="Proteomes" id="UP001592530">
    <property type="component" value="Unassembled WGS sequence"/>
</dbReference>
<comment type="caution">
    <text evidence="2">The sequence shown here is derived from an EMBL/GenBank/DDBJ whole genome shotgun (WGS) entry which is preliminary data.</text>
</comment>
<keyword evidence="1" id="KW-0472">Membrane</keyword>
<protein>
    <submittedName>
        <fullName evidence="2">Uncharacterized protein</fullName>
    </submittedName>
</protein>
<keyword evidence="1" id="KW-0812">Transmembrane</keyword>
<evidence type="ECO:0000256" key="1">
    <source>
        <dbReference type="SAM" id="Phobius"/>
    </source>
</evidence>
<accession>A0ABV6XCT2</accession>
<name>A0ABV6XCT2_9ACTN</name>
<reference evidence="2 3" key="1">
    <citation type="submission" date="2024-09" db="EMBL/GenBank/DDBJ databases">
        <authorList>
            <person name="Lee S.D."/>
        </authorList>
    </citation>
    <scope>NUCLEOTIDE SEQUENCE [LARGE SCALE GENOMIC DNA]</scope>
    <source>
        <strain evidence="2 3">N1-3</strain>
    </source>
</reference>
<evidence type="ECO:0000313" key="3">
    <source>
        <dbReference type="Proteomes" id="UP001592530"/>
    </source>
</evidence>
<gene>
    <name evidence="2" type="ORF">ACEZDB_36240</name>
</gene>
<evidence type="ECO:0000313" key="2">
    <source>
        <dbReference type="EMBL" id="MFC1436099.1"/>
    </source>
</evidence>
<sequence length="332" mass="36719">MDQMLDSRAKRLFLQFARNVDALVPLLLGVAVSVLSLLDLASPKAVDNSILIALAVLSFALLRERWSNDASDRTLEELRDKLPLISELDQLTARLNVTVEGLATIRTVKGKERDLAFAEARVHTDRWMFKGGTGTYTRAVTLPRCVEGARRERRALAVWLEIIDPTDEALCEQYARYRSSLSKEPDGTGETWTSDRTRKESFATVLAACWHKQNFQLLDIRLGLSGTMSTFRYDLSASQVIITQDDSQFPAVLISSASSLYDGYATELRMSLAQARPVPLEAVGALQLSPVPTELEARDLFEAIGIPLPRGYGSADVEQIVSKAVNAKNPYG</sequence>
<organism evidence="2 3">
    <name type="scientific">Streptacidiphilus alkalitolerans</name>
    <dbReference type="NCBI Taxonomy" id="3342712"/>
    <lineage>
        <taxon>Bacteria</taxon>
        <taxon>Bacillati</taxon>
        <taxon>Actinomycetota</taxon>
        <taxon>Actinomycetes</taxon>
        <taxon>Kitasatosporales</taxon>
        <taxon>Streptomycetaceae</taxon>
        <taxon>Streptacidiphilus</taxon>
    </lineage>
</organism>
<dbReference type="EMBL" id="JBHEZY010000025">
    <property type="protein sequence ID" value="MFC1436099.1"/>
    <property type="molecule type" value="Genomic_DNA"/>
</dbReference>
<keyword evidence="1" id="KW-1133">Transmembrane helix</keyword>
<dbReference type="RefSeq" id="WP_380559559.1">
    <property type="nucleotide sequence ID" value="NZ_JBHEZY010000025.1"/>
</dbReference>
<proteinExistence type="predicted"/>